<evidence type="ECO:0000256" key="1">
    <source>
        <dbReference type="SAM" id="Phobius"/>
    </source>
</evidence>
<evidence type="ECO:0000313" key="3">
    <source>
        <dbReference type="Proteomes" id="UP000324383"/>
    </source>
</evidence>
<protein>
    <recommendedName>
        <fullName evidence="4">DUF4834 family protein</fullName>
    </recommendedName>
</protein>
<reference evidence="2 3" key="1">
    <citation type="submission" date="2019-07" db="EMBL/GenBank/DDBJ databases">
        <title>Draft Genome Sequences of Bacteroides pyogenes Strains Isolated from the Uterus Holstein Dairy Cows with Metritis.</title>
        <authorList>
            <person name="Cunha F."/>
            <person name="Galvao K.N."/>
            <person name="Jeon S.J."/>
            <person name="Jeong K.C."/>
        </authorList>
    </citation>
    <scope>NUCLEOTIDE SEQUENCE [LARGE SCALE GENOMIC DNA]</scope>
    <source>
        <strain evidence="2 3">KG-31</strain>
    </source>
</reference>
<keyword evidence="3" id="KW-1185">Reference proteome</keyword>
<name>A0A5D3EPC4_9BACE</name>
<feature type="transmembrane region" description="Helical" evidence="1">
    <location>
        <begin position="6"/>
        <end position="25"/>
    </location>
</feature>
<gene>
    <name evidence="2" type="ORF">FNJ60_04775</name>
</gene>
<keyword evidence="1" id="KW-0472">Membrane</keyword>
<accession>A0A5D3EPC4</accession>
<keyword evidence="1" id="KW-0812">Transmembrane</keyword>
<dbReference type="AlphaFoldDB" id="A0A5D3EPC4"/>
<dbReference type="RefSeq" id="WP_148727590.1">
    <property type="nucleotide sequence ID" value="NZ_CP197398.1"/>
</dbReference>
<dbReference type="EMBL" id="VKLW01000008">
    <property type="protein sequence ID" value="TYK34309.1"/>
    <property type="molecule type" value="Genomic_DNA"/>
</dbReference>
<evidence type="ECO:0000313" key="2">
    <source>
        <dbReference type="EMBL" id="TYK34309.1"/>
    </source>
</evidence>
<organism evidence="2 3">
    <name type="scientific">Bacteroides pyogenes</name>
    <dbReference type="NCBI Taxonomy" id="310300"/>
    <lineage>
        <taxon>Bacteria</taxon>
        <taxon>Pseudomonadati</taxon>
        <taxon>Bacteroidota</taxon>
        <taxon>Bacteroidia</taxon>
        <taxon>Bacteroidales</taxon>
        <taxon>Bacteroidaceae</taxon>
        <taxon>Bacteroides</taxon>
    </lineage>
</organism>
<keyword evidence="1" id="KW-1133">Transmembrane helix</keyword>
<sequence length="77" mass="8560">MLETVLITLLIVAISLLLLGVKVFFTKNGKFPNGHVSGNEALRKRGVGCAQSQDREARAKRRFSIDELEKTLNDSMN</sequence>
<evidence type="ECO:0008006" key="4">
    <source>
        <dbReference type="Google" id="ProtNLM"/>
    </source>
</evidence>
<comment type="caution">
    <text evidence="2">The sequence shown here is derived from an EMBL/GenBank/DDBJ whole genome shotgun (WGS) entry which is preliminary data.</text>
</comment>
<dbReference type="Proteomes" id="UP000324383">
    <property type="component" value="Unassembled WGS sequence"/>
</dbReference>
<proteinExistence type="predicted"/>